<accession>A0A7J9NME9</accession>
<evidence type="ECO:0000313" key="2">
    <source>
        <dbReference type="EMBL" id="MBA2846604.1"/>
    </source>
</evidence>
<dbReference type="EMBL" id="JACDUJ010000001">
    <property type="protein sequence ID" value="MBA2846604.1"/>
    <property type="molecule type" value="Genomic_DNA"/>
</dbReference>
<feature type="region of interest" description="Disordered" evidence="1">
    <location>
        <begin position="1"/>
        <end position="28"/>
    </location>
</feature>
<proteinExistence type="predicted"/>
<gene>
    <name evidence="2" type="ORF">HNP88_000788</name>
</gene>
<comment type="caution">
    <text evidence="2">The sequence shown here is derived from an EMBL/GenBank/DDBJ whole genome shotgun (WGS) entry which is preliminary data.</text>
</comment>
<evidence type="ECO:0000256" key="1">
    <source>
        <dbReference type="SAM" id="MobiDB-lite"/>
    </source>
</evidence>
<organism evidence="2 3">
    <name type="scientific">Methanococcus maripaludis</name>
    <name type="common">Methanococcus deltae</name>
    <dbReference type="NCBI Taxonomy" id="39152"/>
    <lineage>
        <taxon>Archaea</taxon>
        <taxon>Methanobacteriati</taxon>
        <taxon>Methanobacteriota</taxon>
        <taxon>Methanomada group</taxon>
        <taxon>Methanococci</taxon>
        <taxon>Methanococcales</taxon>
        <taxon>Methanococcaceae</taxon>
        <taxon>Methanococcus</taxon>
    </lineage>
</organism>
<dbReference type="RefSeq" id="WP_258558995.1">
    <property type="nucleotide sequence ID" value="NZ_JACDUJ010000001.1"/>
</dbReference>
<protein>
    <submittedName>
        <fullName evidence="2">Uncharacterized protein</fullName>
    </submittedName>
</protein>
<dbReference type="Proteomes" id="UP000571854">
    <property type="component" value="Unassembled WGS sequence"/>
</dbReference>
<feature type="compositionally biased region" description="Polar residues" evidence="1">
    <location>
        <begin position="1"/>
        <end position="12"/>
    </location>
</feature>
<reference evidence="2 3" key="1">
    <citation type="submission" date="2020-07" db="EMBL/GenBank/DDBJ databases">
        <title>Genomic Encyclopedia of Type Strains, Phase IV (KMG-V): Genome sequencing to study the core and pangenomes of soil and plant-associated prokaryotes.</title>
        <authorList>
            <person name="Whitman W."/>
        </authorList>
    </citation>
    <scope>NUCLEOTIDE SEQUENCE [LARGE SCALE GENOMIC DNA]</scope>
    <source>
        <strain evidence="2 3">A5</strain>
    </source>
</reference>
<evidence type="ECO:0000313" key="3">
    <source>
        <dbReference type="Proteomes" id="UP000571854"/>
    </source>
</evidence>
<dbReference type="AlphaFoldDB" id="A0A7J9NME9"/>
<name>A0A7J9NME9_METMI</name>
<sequence>MARKNPTTTNGKVNRAITGDGRKKPVKQIKKNIKEMLDASKKN</sequence>